<keyword evidence="2" id="KW-0479">Metal-binding</keyword>
<evidence type="ECO:0000259" key="5">
    <source>
        <dbReference type="PROSITE" id="PS51891"/>
    </source>
</evidence>
<dbReference type="RefSeq" id="WP_073034086.1">
    <property type="nucleotide sequence ID" value="NZ_BMLR01000003.1"/>
</dbReference>
<dbReference type="InterPro" id="IPR011057">
    <property type="entry name" value="Mss4-like_sf"/>
</dbReference>
<dbReference type="OrthoDB" id="9807246at2"/>
<dbReference type="PANTHER" id="PTHR33337">
    <property type="entry name" value="GFA DOMAIN-CONTAINING PROTEIN"/>
    <property type="match status" value="1"/>
</dbReference>
<dbReference type="PANTHER" id="PTHR33337:SF40">
    <property type="entry name" value="CENP-V_GFA DOMAIN-CONTAINING PROTEIN-RELATED"/>
    <property type="match status" value="1"/>
</dbReference>
<dbReference type="STRING" id="337701.SAMN05444398_10322"/>
<organism evidence="6 7">
    <name type="scientific">Roseovarius pacificus</name>
    <dbReference type="NCBI Taxonomy" id="337701"/>
    <lineage>
        <taxon>Bacteria</taxon>
        <taxon>Pseudomonadati</taxon>
        <taxon>Pseudomonadota</taxon>
        <taxon>Alphaproteobacteria</taxon>
        <taxon>Rhodobacterales</taxon>
        <taxon>Roseobacteraceae</taxon>
        <taxon>Roseovarius</taxon>
    </lineage>
</organism>
<dbReference type="PROSITE" id="PS51891">
    <property type="entry name" value="CENP_V_GFA"/>
    <property type="match status" value="1"/>
</dbReference>
<comment type="similarity">
    <text evidence="1">Belongs to the Gfa family.</text>
</comment>
<proteinExistence type="inferred from homology"/>
<dbReference type="SUPFAM" id="SSF51316">
    <property type="entry name" value="Mss4-like"/>
    <property type="match status" value="1"/>
</dbReference>
<keyword evidence="3" id="KW-0862">Zinc</keyword>
<name>A0A1M7AYG1_9RHOB</name>
<dbReference type="GO" id="GO:0046872">
    <property type="term" value="F:metal ion binding"/>
    <property type="evidence" value="ECO:0007669"/>
    <property type="project" value="UniProtKB-KW"/>
</dbReference>
<reference evidence="6 7" key="1">
    <citation type="submission" date="2016-11" db="EMBL/GenBank/DDBJ databases">
        <authorList>
            <person name="Jaros S."/>
            <person name="Januszkiewicz K."/>
            <person name="Wedrychowicz H."/>
        </authorList>
    </citation>
    <scope>NUCLEOTIDE SEQUENCE [LARGE SCALE GENOMIC DNA]</scope>
    <source>
        <strain evidence="6 7">DSM 29589</strain>
    </source>
</reference>
<evidence type="ECO:0000313" key="7">
    <source>
        <dbReference type="Proteomes" id="UP000183974"/>
    </source>
</evidence>
<evidence type="ECO:0000256" key="3">
    <source>
        <dbReference type="ARBA" id="ARBA00022833"/>
    </source>
</evidence>
<feature type="domain" description="CENP-V/GFA" evidence="5">
    <location>
        <begin position="3"/>
        <end position="109"/>
    </location>
</feature>
<dbReference type="InterPro" id="IPR006913">
    <property type="entry name" value="CENP-V/GFA"/>
</dbReference>
<keyword evidence="4" id="KW-0456">Lyase</keyword>
<evidence type="ECO:0000256" key="2">
    <source>
        <dbReference type="ARBA" id="ARBA00022723"/>
    </source>
</evidence>
<dbReference type="AlphaFoldDB" id="A0A1M7AYG1"/>
<gene>
    <name evidence="6" type="ORF">SAMN05444398_10322</name>
</gene>
<dbReference type="Gene3D" id="3.90.1590.10">
    <property type="entry name" value="glutathione-dependent formaldehyde- activating enzyme (gfa)"/>
    <property type="match status" value="1"/>
</dbReference>
<protein>
    <submittedName>
        <fullName evidence="6">Uncharacterized conserved protein</fullName>
    </submittedName>
</protein>
<dbReference type="GO" id="GO:0016846">
    <property type="term" value="F:carbon-sulfur lyase activity"/>
    <property type="evidence" value="ECO:0007669"/>
    <property type="project" value="InterPro"/>
</dbReference>
<keyword evidence="7" id="KW-1185">Reference proteome</keyword>
<evidence type="ECO:0000256" key="1">
    <source>
        <dbReference type="ARBA" id="ARBA00005495"/>
    </source>
</evidence>
<evidence type="ECO:0000313" key="6">
    <source>
        <dbReference type="EMBL" id="SHL47782.1"/>
    </source>
</evidence>
<evidence type="ECO:0000256" key="4">
    <source>
        <dbReference type="ARBA" id="ARBA00023239"/>
    </source>
</evidence>
<dbReference type="EMBL" id="FRBR01000003">
    <property type="protein sequence ID" value="SHL47782.1"/>
    <property type="molecule type" value="Genomic_DNA"/>
</dbReference>
<dbReference type="Proteomes" id="UP000183974">
    <property type="component" value="Unassembled WGS sequence"/>
</dbReference>
<accession>A0A1M7AYG1</accession>
<sequence length="127" mass="14149">MKRKGHCLCGAVTFELNGSHNWIGHCHCDSCRRATGAPLVTFVGHPDGNWQWTGTEPKHYESSPGNHRYFCATCGSSVAYRSDREPDEMHFHAVLLDDPDTLSPDEVFHADERLSWIPEALPGCPQG</sequence>
<dbReference type="Pfam" id="PF04828">
    <property type="entry name" value="GFA"/>
    <property type="match status" value="1"/>
</dbReference>